<dbReference type="InterPro" id="IPR032789">
    <property type="entry name" value="T2SS-T3SS_pil_N"/>
</dbReference>
<evidence type="ECO:0000259" key="3">
    <source>
        <dbReference type="Pfam" id="PF13629"/>
    </source>
</evidence>
<gene>
    <name evidence="4" type="ORF">C9927_01930</name>
</gene>
<dbReference type="InterPro" id="IPR004846">
    <property type="entry name" value="T2SS/T3SS_dom"/>
</dbReference>
<reference evidence="4 5" key="1">
    <citation type="submission" date="2018-03" db="EMBL/GenBank/DDBJ databases">
        <title>Cross-interface Injection: A General Nanoliter Liquid Handling Method Applied to Single Cells Genome Amplification Automated Nanoliter Liquid Handling Applied to Single Cell Multiple Displacement Amplification.</title>
        <authorList>
            <person name="Yun J."/>
            <person name="Xu P."/>
            <person name="Xu J."/>
            <person name="Dai X."/>
            <person name="Wang Y."/>
            <person name="Zheng X."/>
            <person name="Cao C."/>
            <person name="Yi Q."/>
            <person name="Zhu Y."/>
            <person name="Wang L."/>
            <person name="Dong Z."/>
            <person name="Huang Y."/>
            <person name="Huang L."/>
            <person name="Du W."/>
        </authorList>
    </citation>
    <scope>NUCLEOTIDE SEQUENCE [LARGE SCALE GENOMIC DNA]</scope>
    <source>
        <strain evidence="4 5">A12-4</strain>
    </source>
</reference>
<dbReference type="Pfam" id="PF13629">
    <property type="entry name" value="T2SS-T3SS_pil_N"/>
    <property type="match status" value="1"/>
</dbReference>
<dbReference type="AlphaFoldDB" id="A0A2T4D6L0"/>
<dbReference type="GO" id="GO:0009306">
    <property type="term" value="P:protein secretion"/>
    <property type="evidence" value="ECO:0007669"/>
    <property type="project" value="InterPro"/>
</dbReference>
<evidence type="ECO:0000313" key="4">
    <source>
        <dbReference type="EMBL" id="PTB89388.1"/>
    </source>
</evidence>
<dbReference type="EMBL" id="PYVF01000017">
    <property type="protein sequence ID" value="PTB89388.1"/>
    <property type="molecule type" value="Genomic_DNA"/>
</dbReference>
<feature type="domain" description="Type II/III secretion system secretin-like" evidence="2">
    <location>
        <begin position="223"/>
        <end position="377"/>
    </location>
</feature>
<comment type="caution">
    <text evidence="4">The sequence shown here is derived from an EMBL/GenBank/DDBJ whole genome shotgun (WGS) entry which is preliminary data.</text>
</comment>
<dbReference type="PANTHER" id="PTHR30332:SF17">
    <property type="entry name" value="TYPE IV PILIATION SYSTEM PROTEIN DR_0774-RELATED"/>
    <property type="match status" value="1"/>
</dbReference>
<dbReference type="PANTHER" id="PTHR30332">
    <property type="entry name" value="PROBABLE GENERAL SECRETION PATHWAY PROTEIN D"/>
    <property type="match status" value="1"/>
</dbReference>
<evidence type="ECO:0000256" key="1">
    <source>
        <dbReference type="RuleBase" id="RU004003"/>
    </source>
</evidence>
<dbReference type="Proteomes" id="UP000242087">
    <property type="component" value="Unassembled WGS sequence"/>
</dbReference>
<organism evidence="4 5">
    <name type="scientific">Pseudidiomarina aestuarii</name>
    <dbReference type="NCBI Taxonomy" id="624146"/>
    <lineage>
        <taxon>Bacteria</taxon>
        <taxon>Pseudomonadati</taxon>
        <taxon>Pseudomonadota</taxon>
        <taxon>Gammaproteobacteria</taxon>
        <taxon>Alteromonadales</taxon>
        <taxon>Idiomarinaceae</taxon>
        <taxon>Pseudidiomarina</taxon>
    </lineage>
</organism>
<accession>A0A2T4D6L0</accession>
<dbReference type="InterPro" id="IPR050810">
    <property type="entry name" value="Bact_Secretion_Sys_Channel"/>
</dbReference>
<sequence>MISPTRILVIFILISVTAVSFKVSAESPSNPEAQAKNYEIEIGQTFLIHVEEGSDVVVGSEQLLQAQLIQNNQLVISGLAPGHSEILLLAPNRAPQTIRVHIQAPINRRLHADLEQLQANFPELIVEHDGDVILLRGDLDSSAQEHFDHLEQDYPEVMNRIRWRQAQQVPMIELAVQIAEVKRQYTRQLGVRWPQQVVGPLVSSEAAQIISMPVDIQAAIDLLEREGHARLLAEPLLSARSGGSAEFLVGGEFPIPQVLAQGQQDVTFREYGVALSMAPELLNDGSIKTLVGAEISSIDPATTVNGIPGILSRKVSSVIAGRSGEAIVLSGLISHEQSLQTDQFPGLHRVPLLGRLFLSEQFRSAATELIVIVTPHVRDDSQIDQTAAKRAQRQREFYQTAGCTGLREIHHAQ</sequence>
<evidence type="ECO:0000259" key="2">
    <source>
        <dbReference type="Pfam" id="PF00263"/>
    </source>
</evidence>
<name>A0A2T4D6L0_9GAMM</name>
<protein>
    <submittedName>
        <fullName evidence="4">Uncharacterized protein</fullName>
    </submittedName>
</protein>
<evidence type="ECO:0000313" key="5">
    <source>
        <dbReference type="Proteomes" id="UP000242087"/>
    </source>
</evidence>
<proteinExistence type="inferred from homology"/>
<dbReference type="Pfam" id="PF00263">
    <property type="entry name" value="Secretin"/>
    <property type="match status" value="1"/>
</dbReference>
<comment type="similarity">
    <text evidence="1">Belongs to the bacterial secretin family.</text>
</comment>
<feature type="domain" description="Pilus formation protein N-terminal" evidence="3">
    <location>
        <begin position="35"/>
        <end position="102"/>
    </location>
</feature>
<dbReference type="GO" id="GO:0015627">
    <property type="term" value="C:type II protein secretion system complex"/>
    <property type="evidence" value="ECO:0007669"/>
    <property type="project" value="TreeGrafter"/>
</dbReference>